<dbReference type="PANTHER" id="PTHR42901:SF1">
    <property type="entry name" value="ALCOHOL DEHYDROGENASE"/>
    <property type="match status" value="1"/>
</dbReference>
<sequence length="247" mass="27209">MSHPHAQSSDFCALDGRIVAVTNADQGFGRSIAILLAEMDATVILLSENPEAISVLASEIEEQGGEAIPIKASPTSMSDWRAALEKVTEIFGEVHGIVHVADRVSYSHFDYLPEAEWVEIANYNVRSSLTILQHIKRNHQHTWVTIVAPPLDAQLLHMHAFRGALIHLTQHSVQENLRVNLLIPSRAAHSDEWDVGLSTAVCHFADPRMEHIVGNIINVPLPPVPKPEALEALEAAEAEAEWEEENA</sequence>
<reference evidence="3 4" key="1">
    <citation type="submission" date="2019-07" db="EMBL/GenBank/DDBJ databases">
        <title>Whole genome shotgun sequence of Deinococcus cellulosilyticus NBRC 106333.</title>
        <authorList>
            <person name="Hosoyama A."/>
            <person name="Uohara A."/>
            <person name="Ohji S."/>
            <person name="Ichikawa N."/>
        </authorList>
    </citation>
    <scope>NUCLEOTIDE SEQUENCE [LARGE SCALE GENOMIC DNA]</scope>
    <source>
        <strain evidence="3 4">NBRC 106333</strain>
    </source>
</reference>
<proteinExistence type="inferred from homology"/>
<evidence type="ECO:0000313" key="3">
    <source>
        <dbReference type="EMBL" id="GEM49390.1"/>
    </source>
</evidence>
<dbReference type="InterPro" id="IPR036291">
    <property type="entry name" value="NAD(P)-bd_dom_sf"/>
</dbReference>
<dbReference type="Gene3D" id="3.40.50.720">
    <property type="entry name" value="NAD(P)-binding Rossmann-like Domain"/>
    <property type="match status" value="1"/>
</dbReference>
<evidence type="ECO:0000256" key="2">
    <source>
        <dbReference type="ARBA" id="ARBA00023002"/>
    </source>
</evidence>
<keyword evidence="4" id="KW-1185">Reference proteome</keyword>
<comment type="similarity">
    <text evidence="1">Belongs to the short-chain dehydrogenases/reductases (SDR) family.</text>
</comment>
<evidence type="ECO:0000313" key="4">
    <source>
        <dbReference type="Proteomes" id="UP000321306"/>
    </source>
</evidence>
<dbReference type="GO" id="GO:0016491">
    <property type="term" value="F:oxidoreductase activity"/>
    <property type="evidence" value="ECO:0007669"/>
    <property type="project" value="UniProtKB-KW"/>
</dbReference>
<dbReference type="EMBL" id="BJXB01000033">
    <property type="protein sequence ID" value="GEM49390.1"/>
    <property type="molecule type" value="Genomic_DNA"/>
</dbReference>
<comment type="caution">
    <text evidence="3">The sequence shown here is derived from an EMBL/GenBank/DDBJ whole genome shotgun (WGS) entry which is preliminary data.</text>
</comment>
<accession>A0A511N9B2</accession>
<dbReference type="PANTHER" id="PTHR42901">
    <property type="entry name" value="ALCOHOL DEHYDROGENASE"/>
    <property type="match status" value="1"/>
</dbReference>
<evidence type="ECO:0000256" key="1">
    <source>
        <dbReference type="ARBA" id="ARBA00006484"/>
    </source>
</evidence>
<dbReference type="AlphaFoldDB" id="A0A511N9B2"/>
<dbReference type="Proteomes" id="UP000321306">
    <property type="component" value="Unassembled WGS sequence"/>
</dbReference>
<gene>
    <name evidence="3" type="ORF">DC3_50250</name>
</gene>
<organism evidence="3 4">
    <name type="scientific">Deinococcus cellulosilyticus (strain DSM 18568 / NBRC 106333 / KACC 11606 / 5516J-15)</name>
    <dbReference type="NCBI Taxonomy" id="1223518"/>
    <lineage>
        <taxon>Bacteria</taxon>
        <taxon>Thermotogati</taxon>
        <taxon>Deinococcota</taxon>
        <taxon>Deinococci</taxon>
        <taxon>Deinococcales</taxon>
        <taxon>Deinococcaceae</taxon>
        <taxon>Deinococcus</taxon>
    </lineage>
</organism>
<protein>
    <submittedName>
        <fullName evidence="3">Short-chain dehydrogenase</fullName>
    </submittedName>
</protein>
<dbReference type="InterPro" id="IPR002347">
    <property type="entry name" value="SDR_fam"/>
</dbReference>
<name>A0A511N9B2_DEIC1</name>
<dbReference type="Pfam" id="PF00106">
    <property type="entry name" value="adh_short"/>
    <property type="match status" value="1"/>
</dbReference>
<dbReference type="SUPFAM" id="SSF51735">
    <property type="entry name" value="NAD(P)-binding Rossmann-fold domains"/>
    <property type="match status" value="1"/>
</dbReference>
<keyword evidence="2" id="KW-0560">Oxidoreductase</keyword>